<sequence>MRVTFPIVLRDGLSEQLTKRWSTEYLAPSDRDRTREDGIWRRTQTPANATESGWRDTSDQRRRIVHYTHHYDVVAGERGGTLVLKSAYIYFSTSLPKLELNFCQNQVEASLSAGGWRRRDSFAAHQTWILGDLICSMERIDRHPEDIKARRVMPENYQTLDVRIRSQPYVPVPERLPWEVLAKGMRVKDVRGRPDIVSDLSGLAEYLPFHVELGCGPSLESGIPALHHLHDLYCVTDLQTGKFIFGGTEDNLIARILEQPFDELKSLTKLFQASFLAEPAPAHHALVTLKEGGVLVAPVMTNNFDGLAHRVGLPELFLRRYDETIPPISISPEARSLLVIGSHADRRRVQARARAAGLKVFYLDPEGYNVGDRFIEYPLESVTDQDLLCRKGASEGLVELCAILGVSQARRLSPA</sequence>
<dbReference type="RefSeq" id="WP_011470621.1">
    <property type="nucleotide sequence ID" value="NC_007925.1"/>
</dbReference>
<protein>
    <submittedName>
        <fullName evidence="1">Uncharacterized protein</fullName>
    </submittedName>
</protein>
<dbReference type="SUPFAM" id="SSF52467">
    <property type="entry name" value="DHS-like NAD/FAD-binding domain"/>
    <property type="match status" value="1"/>
</dbReference>
<accession>Q21D23</accession>
<reference evidence="1" key="1">
    <citation type="submission" date="2006-03" db="EMBL/GenBank/DDBJ databases">
        <title>Complete sequence of Rhodopseudomonas palustris BisB18.</title>
        <authorList>
            <consortium name="US DOE Joint Genome Institute"/>
            <person name="Copeland A."/>
            <person name="Lucas S."/>
            <person name="Lapidus A."/>
            <person name="Barry K."/>
            <person name="Detter J.C."/>
            <person name="Glavina del Rio T."/>
            <person name="Hammon N."/>
            <person name="Israni S."/>
            <person name="Dalin E."/>
            <person name="Tice H."/>
            <person name="Pitluck S."/>
            <person name="Chain P."/>
            <person name="Malfatti S."/>
            <person name="Shin M."/>
            <person name="Vergez L."/>
            <person name="Schmutz J."/>
            <person name="Larimer F."/>
            <person name="Land M."/>
            <person name="Hauser L."/>
            <person name="Pelletier D.A."/>
            <person name="Kyrpides N."/>
            <person name="Anderson I."/>
            <person name="Oda Y."/>
            <person name="Harwood C.S."/>
            <person name="Richardson P."/>
        </authorList>
    </citation>
    <scope>NUCLEOTIDE SEQUENCE [LARGE SCALE GENOMIC DNA]</scope>
    <source>
        <strain evidence="1">BisB18</strain>
    </source>
</reference>
<dbReference type="InterPro" id="IPR029035">
    <property type="entry name" value="DHS-like_NAD/FAD-binding_dom"/>
</dbReference>
<proteinExistence type="predicted"/>
<dbReference type="HOGENOM" id="CLU_670681_0_0_5"/>
<organism evidence="1">
    <name type="scientific">Rhodopseudomonas palustris (strain BisB18)</name>
    <dbReference type="NCBI Taxonomy" id="316056"/>
    <lineage>
        <taxon>Bacteria</taxon>
        <taxon>Pseudomonadati</taxon>
        <taxon>Pseudomonadota</taxon>
        <taxon>Alphaproteobacteria</taxon>
        <taxon>Hyphomicrobiales</taxon>
        <taxon>Nitrobacteraceae</taxon>
        <taxon>Rhodopseudomonas</taxon>
    </lineage>
</organism>
<dbReference type="OrthoDB" id="3959782at2"/>
<dbReference type="KEGG" id="rpc:RPC_0138"/>
<dbReference type="EMBL" id="CP000301">
    <property type="protein sequence ID" value="ABD85713.1"/>
    <property type="molecule type" value="Genomic_DNA"/>
</dbReference>
<dbReference type="Gene3D" id="3.40.50.1220">
    <property type="entry name" value="TPP-binding domain"/>
    <property type="match status" value="1"/>
</dbReference>
<evidence type="ECO:0000313" key="1">
    <source>
        <dbReference type="EMBL" id="ABD85713.1"/>
    </source>
</evidence>
<gene>
    <name evidence="1" type="ordered locus">RPC_0138</name>
</gene>
<name>Q21D23_RHOPB</name>
<dbReference type="AlphaFoldDB" id="Q21D23"/>